<protein>
    <submittedName>
        <fullName evidence="2">Uncharacterized protein</fullName>
    </submittedName>
</protein>
<dbReference type="EMBL" id="SNZB01000005">
    <property type="protein sequence ID" value="TDR18363.1"/>
    <property type="molecule type" value="Genomic_DNA"/>
</dbReference>
<comment type="caution">
    <text evidence="2">The sequence shown here is derived from an EMBL/GenBank/DDBJ whole genome shotgun (WGS) entry which is preliminary data.</text>
</comment>
<evidence type="ECO:0000313" key="2">
    <source>
        <dbReference type="EMBL" id="TDR18363.1"/>
    </source>
</evidence>
<sequence length="84" mass="9676">MSYLNNHLLSFFGLVSGIMLMMICPQWLTYMILPLLGMISLVYAWHTFPDKMKLVFQFCTEFMGFCLMLGLFVTFIIGLGSIFS</sequence>
<keyword evidence="1" id="KW-0472">Membrane</keyword>
<keyword evidence="1" id="KW-0812">Transmembrane</keyword>
<gene>
    <name evidence="2" type="ORF">C8D91_2280</name>
</gene>
<proteinExistence type="predicted"/>
<organism evidence="2 3">
    <name type="scientific">Marinicella litoralis</name>
    <dbReference type="NCBI Taxonomy" id="644220"/>
    <lineage>
        <taxon>Bacteria</taxon>
        <taxon>Pseudomonadati</taxon>
        <taxon>Pseudomonadota</taxon>
        <taxon>Gammaproteobacteria</taxon>
        <taxon>Lysobacterales</taxon>
        <taxon>Marinicellaceae</taxon>
        <taxon>Marinicella</taxon>
    </lineage>
</organism>
<dbReference type="Proteomes" id="UP000295724">
    <property type="component" value="Unassembled WGS sequence"/>
</dbReference>
<name>A0A4R6XM51_9GAMM</name>
<reference evidence="2 3" key="1">
    <citation type="submission" date="2019-03" db="EMBL/GenBank/DDBJ databases">
        <title>Genomic Encyclopedia of Type Strains, Phase IV (KMG-IV): sequencing the most valuable type-strain genomes for metagenomic binning, comparative biology and taxonomic classification.</title>
        <authorList>
            <person name="Goeker M."/>
        </authorList>
    </citation>
    <scope>NUCLEOTIDE SEQUENCE [LARGE SCALE GENOMIC DNA]</scope>
    <source>
        <strain evidence="2 3">DSM 25488</strain>
    </source>
</reference>
<evidence type="ECO:0000313" key="3">
    <source>
        <dbReference type="Proteomes" id="UP000295724"/>
    </source>
</evidence>
<accession>A0A4R6XM51</accession>
<feature type="transmembrane region" description="Helical" evidence="1">
    <location>
        <begin position="54"/>
        <end position="83"/>
    </location>
</feature>
<dbReference type="AlphaFoldDB" id="A0A4R6XM51"/>
<keyword evidence="1" id="KW-1133">Transmembrane helix</keyword>
<dbReference type="RefSeq" id="WP_099019633.1">
    <property type="nucleotide sequence ID" value="NZ_NIHB01000003.1"/>
</dbReference>
<feature type="transmembrane region" description="Helical" evidence="1">
    <location>
        <begin position="6"/>
        <end position="23"/>
    </location>
</feature>
<evidence type="ECO:0000256" key="1">
    <source>
        <dbReference type="SAM" id="Phobius"/>
    </source>
</evidence>
<keyword evidence="3" id="KW-1185">Reference proteome</keyword>